<protein>
    <recommendedName>
        <fullName evidence="1">N-acetyltransferase domain-containing protein</fullName>
    </recommendedName>
</protein>
<sequence>MYVMRPATAHDRAAYADLIRARAAWMLRTGKVGGVDLLEDGRAEQIAAQAGNGHTPVWVLLSPEGESIGFTSLYDQTPAWGWTDGERAEPALFLATTFTHPDYRAAKPGTLMAWWALAHAARAGKLWVRRGCGHLGLVRYYRDHQGFDLIHETERGGHPAYLLARKAEELDHLPVTTASAGTFT</sequence>
<keyword evidence="3" id="KW-1185">Reference proteome</keyword>
<dbReference type="Proteomes" id="UP000483802">
    <property type="component" value="Unassembled WGS sequence"/>
</dbReference>
<dbReference type="InterPro" id="IPR016181">
    <property type="entry name" value="Acyl_CoA_acyltransferase"/>
</dbReference>
<feature type="domain" description="N-acetyltransferase" evidence="1">
    <location>
        <begin position="2"/>
        <end position="168"/>
    </location>
</feature>
<dbReference type="InterPro" id="IPR000182">
    <property type="entry name" value="GNAT_dom"/>
</dbReference>
<gene>
    <name evidence="2" type="ORF">GPA10_10030</name>
</gene>
<dbReference type="PROSITE" id="PS51186">
    <property type="entry name" value="GNAT"/>
    <property type="match status" value="1"/>
</dbReference>
<reference evidence="2 3" key="1">
    <citation type="submission" date="2019-11" db="EMBL/GenBank/DDBJ databases">
        <title>Streptomyces typhae sp. nov., a novel endophytic actinomycete isolated from the root of cattail pollen (Typha angustifolia L.).</title>
        <authorList>
            <person name="Peng C."/>
        </authorList>
    </citation>
    <scope>NUCLEOTIDE SEQUENCE [LARGE SCALE GENOMIC DNA]</scope>
    <source>
        <strain evidence="3">p1417</strain>
    </source>
</reference>
<dbReference type="RefSeq" id="WP_157165155.1">
    <property type="nucleotide sequence ID" value="NZ_WPNZ01000004.1"/>
</dbReference>
<dbReference type="GO" id="GO:0016747">
    <property type="term" value="F:acyltransferase activity, transferring groups other than amino-acyl groups"/>
    <property type="evidence" value="ECO:0007669"/>
    <property type="project" value="InterPro"/>
</dbReference>
<accession>A0A6L6WTR7</accession>
<evidence type="ECO:0000313" key="3">
    <source>
        <dbReference type="Proteomes" id="UP000483802"/>
    </source>
</evidence>
<name>A0A6L6WTR7_9ACTN</name>
<evidence type="ECO:0000313" key="2">
    <source>
        <dbReference type="EMBL" id="MVO85087.1"/>
    </source>
</evidence>
<dbReference type="AlphaFoldDB" id="A0A6L6WTR7"/>
<dbReference type="SUPFAM" id="SSF55729">
    <property type="entry name" value="Acyl-CoA N-acyltransferases (Nat)"/>
    <property type="match status" value="1"/>
</dbReference>
<dbReference type="Gene3D" id="3.40.630.30">
    <property type="match status" value="1"/>
</dbReference>
<organism evidence="2 3">
    <name type="scientific">Streptomyces typhae</name>
    <dbReference type="NCBI Taxonomy" id="2681492"/>
    <lineage>
        <taxon>Bacteria</taxon>
        <taxon>Bacillati</taxon>
        <taxon>Actinomycetota</taxon>
        <taxon>Actinomycetes</taxon>
        <taxon>Kitasatosporales</taxon>
        <taxon>Streptomycetaceae</taxon>
        <taxon>Streptomyces</taxon>
    </lineage>
</organism>
<dbReference type="EMBL" id="WPNZ01000004">
    <property type="protein sequence ID" value="MVO85087.1"/>
    <property type="molecule type" value="Genomic_DNA"/>
</dbReference>
<evidence type="ECO:0000259" key="1">
    <source>
        <dbReference type="PROSITE" id="PS51186"/>
    </source>
</evidence>
<comment type="caution">
    <text evidence="2">The sequence shown here is derived from an EMBL/GenBank/DDBJ whole genome shotgun (WGS) entry which is preliminary data.</text>
</comment>
<proteinExistence type="predicted"/>